<evidence type="ECO:0000313" key="3">
    <source>
        <dbReference type="Proteomes" id="UP000230233"/>
    </source>
</evidence>
<feature type="compositionally biased region" description="Polar residues" evidence="1">
    <location>
        <begin position="130"/>
        <end position="145"/>
    </location>
</feature>
<name>A0A2G5SI56_9PELO</name>
<dbReference type="AlphaFoldDB" id="A0A2G5SI56"/>
<dbReference type="Proteomes" id="UP000230233">
    <property type="component" value="Unassembled WGS sequence"/>
</dbReference>
<comment type="caution">
    <text evidence="2">The sequence shown here is derived from an EMBL/GenBank/DDBJ whole genome shotgun (WGS) entry which is preliminary data.</text>
</comment>
<protein>
    <submittedName>
        <fullName evidence="2">Uncharacterized protein</fullName>
    </submittedName>
</protein>
<gene>
    <name evidence="2" type="ORF">B9Z55_026813</name>
</gene>
<evidence type="ECO:0000256" key="1">
    <source>
        <dbReference type="SAM" id="MobiDB-lite"/>
    </source>
</evidence>
<keyword evidence="3" id="KW-1185">Reference proteome</keyword>
<feature type="region of interest" description="Disordered" evidence="1">
    <location>
        <begin position="126"/>
        <end position="163"/>
    </location>
</feature>
<reference evidence="3" key="1">
    <citation type="submission" date="2017-10" db="EMBL/GenBank/DDBJ databases">
        <title>Rapid genome shrinkage in a self-fertile nematode reveals novel sperm competition proteins.</title>
        <authorList>
            <person name="Yin D."/>
            <person name="Schwarz E.M."/>
            <person name="Thomas C.G."/>
            <person name="Felde R.L."/>
            <person name="Korf I.F."/>
            <person name="Cutter A.D."/>
            <person name="Schartner C.M."/>
            <person name="Ralston E.J."/>
            <person name="Meyer B.J."/>
            <person name="Haag E.S."/>
        </authorList>
    </citation>
    <scope>NUCLEOTIDE SEQUENCE [LARGE SCALE GENOMIC DNA]</scope>
    <source>
        <strain evidence="3">JU1422</strain>
    </source>
</reference>
<proteinExistence type="predicted"/>
<organism evidence="2 3">
    <name type="scientific">Caenorhabditis nigoni</name>
    <dbReference type="NCBI Taxonomy" id="1611254"/>
    <lineage>
        <taxon>Eukaryota</taxon>
        <taxon>Metazoa</taxon>
        <taxon>Ecdysozoa</taxon>
        <taxon>Nematoda</taxon>
        <taxon>Chromadorea</taxon>
        <taxon>Rhabditida</taxon>
        <taxon>Rhabditina</taxon>
        <taxon>Rhabditomorpha</taxon>
        <taxon>Rhabditoidea</taxon>
        <taxon>Rhabditidae</taxon>
        <taxon>Peloderinae</taxon>
        <taxon>Caenorhabditis</taxon>
    </lineage>
</organism>
<accession>A0A2G5SI56</accession>
<sequence>MPPKVRAELSKNLSEEEKEALLSFIIYNEKAFATSEDFFKGAAQKSFKDRDAKFLENKYGTMAVKCGLIDSNNKVIPAHKLNIEQKLKLTYSEKFELKKSFIKEHSLGYCVMGNLSTKIQGMSLADNKTGESTNAPKSSISTSQPAAVATPISAGERGRGEAK</sequence>
<dbReference type="EMBL" id="PDUG01000007">
    <property type="protein sequence ID" value="PIC14536.1"/>
    <property type="molecule type" value="Genomic_DNA"/>
</dbReference>
<evidence type="ECO:0000313" key="2">
    <source>
        <dbReference type="EMBL" id="PIC14536.1"/>
    </source>
</evidence>